<dbReference type="GO" id="GO:0032259">
    <property type="term" value="P:methylation"/>
    <property type="evidence" value="ECO:0007669"/>
    <property type="project" value="UniProtKB-KW"/>
</dbReference>
<keyword evidence="8" id="KW-1185">Reference proteome</keyword>
<accession>A0A918IT00</accession>
<sequence>MIMSFYQQIAPYYHHIFKINDKQIEFVTLKLPAIDSKLLDIGCGIGTLSLALSSYFQDITGIDMDPEMIRVAKTKEIGISKSVQFHVESMLKLEAFTDKNSIDGIVCFGNTLVHLSSLDEIADFLQQSKTVLKTNGKLLMQIVNYDKVIKKNIRQLPTIENDEITFERNYDYRSNENKVIFNTRLTVRSTQQVIKNSIQLIPVLKKELTGLLSKAGFDHYNFYGNFNQEDYSVDSPALIVEAW</sequence>
<dbReference type="EMBL" id="BMWP01000007">
    <property type="protein sequence ID" value="GGW30154.1"/>
    <property type="molecule type" value="Genomic_DNA"/>
</dbReference>
<gene>
    <name evidence="7" type="ORF">GCM10007383_14280</name>
</gene>
<evidence type="ECO:0000256" key="4">
    <source>
        <dbReference type="ARBA" id="ARBA00025707"/>
    </source>
</evidence>
<evidence type="ECO:0000313" key="7">
    <source>
        <dbReference type="EMBL" id="GGW30154.1"/>
    </source>
</evidence>
<comment type="caution">
    <text evidence="7">The sequence shown here is derived from an EMBL/GenBank/DDBJ whole genome shotgun (WGS) entry which is preliminary data.</text>
</comment>
<evidence type="ECO:0000313" key="8">
    <source>
        <dbReference type="Proteomes" id="UP000634668"/>
    </source>
</evidence>
<dbReference type="GO" id="GO:0000234">
    <property type="term" value="F:phosphoethanolamine N-methyltransferase activity"/>
    <property type="evidence" value="ECO:0007669"/>
    <property type="project" value="UniProtKB-EC"/>
</dbReference>
<keyword evidence="2 7" id="KW-0489">Methyltransferase</keyword>
<dbReference type="Proteomes" id="UP000634668">
    <property type="component" value="Unassembled WGS sequence"/>
</dbReference>
<dbReference type="AlphaFoldDB" id="A0A918IT00"/>
<protein>
    <submittedName>
        <fullName evidence="7">SAM-dependent methyltransferase</fullName>
    </submittedName>
</protein>
<evidence type="ECO:0000256" key="5">
    <source>
        <dbReference type="ARBA" id="ARBA00047622"/>
    </source>
</evidence>
<dbReference type="InterPro" id="IPR041698">
    <property type="entry name" value="Methyltransf_25"/>
</dbReference>
<evidence type="ECO:0000256" key="1">
    <source>
        <dbReference type="ARBA" id="ARBA00005189"/>
    </source>
</evidence>
<proteinExistence type="predicted"/>
<name>A0A918IT00_9FLAO</name>
<keyword evidence="3" id="KW-0808">Transferase</keyword>
<comment type="pathway">
    <text evidence="4">Phospholipid metabolism.</text>
</comment>
<dbReference type="Pfam" id="PF13649">
    <property type="entry name" value="Methyltransf_25"/>
    <property type="match status" value="1"/>
</dbReference>
<reference evidence="7" key="1">
    <citation type="journal article" date="2014" name="Int. J. Syst. Evol. Microbiol.">
        <title>Complete genome sequence of Corynebacterium casei LMG S-19264T (=DSM 44701T), isolated from a smear-ripened cheese.</title>
        <authorList>
            <consortium name="US DOE Joint Genome Institute (JGI-PGF)"/>
            <person name="Walter F."/>
            <person name="Albersmeier A."/>
            <person name="Kalinowski J."/>
            <person name="Ruckert C."/>
        </authorList>
    </citation>
    <scope>NUCLEOTIDE SEQUENCE</scope>
    <source>
        <strain evidence="7">KCTC 12113</strain>
    </source>
</reference>
<organism evidence="7 8">
    <name type="scientific">Arenibacter certesii</name>
    <dbReference type="NCBI Taxonomy" id="228955"/>
    <lineage>
        <taxon>Bacteria</taxon>
        <taxon>Pseudomonadati</taxon>
        <taxon>Bacteroidota</taxon>
        <taxon>Flavobacteriia</taxon>
        <taxon>Flavobacteriales</taxon>
        <taxon>Flavobacteriaceae</taxon>
        <taxon>Arenibacter</taxon>
    </lineage>
</organism>
<feature type="domain" description="Methyltransferase" evidence="6">
    <location>
        <begin position="39"/>
        <end position="136"/>
    </location>
</feature>
<evidence type="ECO:0000259" key="6">
    <source>
        <dbReference type="Pfam" id="PF13649"/>
    </source>
</evidence>
<dbReference type="PANTHER" id="PTHR44307:SF2">
    <property type="entry name" value="PHOSPHOETHANOLAMINE METHYLTRANSFERASE ISOFORM X1"/>
    <property type="match status" value="1"/>
</dbReference>
<reference evidence="7" key="2">
    <citation type="submission" date="2020-09" db="EMBL/GenBank/DDBJ databases">
        <authorList>
            <person name="Sun Q."/>
            <person name="Kim S."/>
        </authorList>
    </citation>
    <scope>NUCLEOTIDE SEQUENCE</scope>
    <source>
        <strain evidence="7">KCTC 12113</strain>
    </source>
</reference>
<comment type="catalytic activity">
    <reaction evidence="5">
        <text>phosphoethanolamine + S-adenosyl-L-methionine = N-methylethanolamine phosphate + S-adenosyl-L-homocysteine + H(+)</text>
        <dbReference type="Rhea" id="RHEA:20365"/>
        <dbReference type="ChEBI" id="CHEBI:15378"/>
        <dbReference type="ChEBI" id="CHEBI:57781"/>
        <dbReference type="ChEBI" id="CHEBI:57856"/>
        <dbReference type="ChEBI" id="CHEBI:58190"/>
        <dbReference type="ChEBI" id="CHEBI:59789"/>
        <dbReference type="EC" id="2.1.1.103"/>
    </reaction>
    <physiologicalReaction direction="left-to-right" evidence="5">
        <dbReference type="Rhea" id="RHEA:20366"/>
    </physiologicalReaction>
</comment>
<dbReference type="SUPFAM" id="SSF53335">
    <property type="entry name" value="S-adenosyl-L-methionine-dependent methyltransferases"/>
    <property type="match status" value="1"/>
</dbReference>
<dbReference type="Gene3D" id="3.40.50.150">
    <property type="entry name" value="Vaccinia Virus protein VP39"/>
    <property type="match status" value="1"/>
</dbReference>
<dbReference type="Gene3D" id="2.20.25.110">
    <property type="entry name" value="S-adenosyl-L-methionine-dependent methyltransferases"/>
    <property type="match status" value="1"/>
</dbReference>
<dbReference type="CDD" id="cd02440">
    <property type="entry name" value="AdoMet_MTases"/>
    <property type="match status" value="1"/>
</dbReference>
<evidence type="ECO:0000256" key="2">
    <source>
        <dbReference type="ARBA" id="ARBA00022603"/>
    </source>
</evidence>
<dbReference type="PANTHER" id="PTHR44307">
    <property type="entry name" value="PHOSPHOETHANOLAMINE METHYLTRANSFERASE"/>
    <property type="match status" value="1"/>
</dbReference>
<dbReference type="InterPro" id="IPR029063">
    <property type="entry name" value="SAM-dependent_MTases_sf"/>
</dbReference>
<comment type="pathway">
    <text evidence="1">Lipid metabolism.</text>
</comment>
<evidence type="ECO:0000256" key="3">
    <source>
        <dbReference type="ARBA" id="ARBA00022679"/>
    </source>
</evidence>